<accession>A0A2U1KNS0</accession>
<evidence type="ECO:0000259" key="2">
    <source>
        <dbReference type="Pfam" id="PF07859"/>
    </source>
</evidence>
<dbReference type="STRING" id="35608.A0A2U1KNS0"/>
<reference evidence="3 4" key="1">
    <citation type="journal article" date="2018" name="Mol. Plant">
        <title>The genome of Artemisia annua provides insight into the evolution of Asteraceae family and artemisinin biosynthesis.</title>
        <authorList>
            <person name="Shen Q."/>
            <person name="Zhang L."/>
            <person name="Liao Z."/>
            <person name="Wang S."/>
            <person name="Yan T."/>
            <person name="Shi P."/>
            <person name="Liu M."/>
            <person name="Fu X."/>
            <person name="Pan Q."/>
            <person name="Wang Y."/>
            <person name="Lv Z."/>
            <person name="Lu X."/>
            <person name="Zhang F."/>
            <person name="Jiang W."/>
            <person name="Ma Y."/>
            <person name="Chen M."/>
            <person name="Hao X."/>
            <person name="Li L."/>
            <person name="Tang Y."/>
            <person name="Lv G."/>
            <person name="Zhou Y."/>
            <person name="Sun X."/>
            <person name="Brodelius P.E."/>
            <person name="Rose J.K.C."/>
            <person name="Tang K."/>
        </authorList>
    </citation>
    <scope>NUCLEOTIDE SEQUENCE [LARGE SCALE GENOMIC DNA]</scope>
    <source>
        <strain evidence="4">cv. Huhao1</strain>
        <tissue evidence="3">Leaf</tissue>
    </source>
</reference>
<keyword evidence="4" id="KW-1185">Reference proteome</keyword>
<gene>
    <name evidence="3" type="ORF">CTI12_AA581410</name>
</gene>
<name>A0A2U1KNS0_ARTAN</name>
<keyword evidence="3" id="KW-0378">Hydrolase</keyword>
<dbReference type="OrthoDB" id="408631at2759"/>
<proteinExistence type="inferred from homology"/>
<dbReference type="Pfam" id="PF07859">
    <property type="entry name" value="Abhydrolase_3"/>
    <property type="match status" value="1"/>
</dbReference>
<dbReference type="PANTHER" id="PTHR23024">
    <property type="entry name" value="ARYLACETAMIDE DEACETYLASE"/>
    <property type="match status" value="1"/>
</dbReference>
<dbReference type="InterPro" id="IPR013094">
    <property type="entry name" value="AB_hydrolase_3"/>
</dbReference>
<protein>
    <submittedName>
        <fullName evidence="3">Alpha/beta-Hydrolases superfamily protein</fullName>
    </submittedName>
</protein>
<dbReference type="GO" id="GO:0016787">
    <property type="term" value="F:hydrolase activity"/>
    <property type="evidence" value="ECO:0007669"/>
    <property type="project" value="UniProtKB-KW"/>
</dbReference>
<dbReference type="InterPro" id="IPR050466">
    <property type="entry name" value="Carboxylest/Gibb_receptor"/>
</dbReference>
<feature type="domain" description="Alpha/beta hydrolase fold-3" evidence="2">
    <location>
        <begin position="79"/>
        <end position="305"/>
    </location>
</feature>
<comment type="similarity">
    <text evidence="1">Belongs to the 'GDXG' lipolytic enzyme family.</text>
</comment>
<dbReference type="Proteomes" id="UP000245207">
    <property type="component" value="Unassembled WGS sequence"/>
</dbReference>
<comment type="caution">
    <text evidence="3">The sequence shown here is derived from an EMBL/GenBank/DDBJ whole genome shotgun (WGS) entry which is preliminary data.</text>
</comment>
<dbReference type="PANTHER" id="PTHR23024:SF594">
    <property type="entry name" value="CARBOXYLESTERASE"/>
    <property type="match status" value="1"/>
</dbReference>
<dbReference type="Gene3D" id="3.40.50.1820">
    <property type="entry name" value="alpha/beta hydrolase"/>
    <property type="match status" value="1"/>
</dbReference>
<sequence length="326" mass="36492">MASNSDPYKIFNMTQSDLYKIFNVTQNPDGSVTRPTGFPSSPDTPELTLFKDIPLNTTNTTFLRLYRPVSPPTQKLPIIIYFHGGGFVFSSATDACVHNACSNISAHCPALVISLEYRLAPTHRLPAAYDDGVDAIQWVRDQGLMSNVEGCDEWLNEFGDFSKVYLMGTSAGGNLTYHAGLRALELDLDPILIVGLIMDQPSLGGVERTDAELRRINDHVIPLTATDFMWSFALPLGSDRDHEYANPLKDHHKSSNEIIKRLPMCMIRMNGNDPMIDRQKEFANILENHGVHVTRKSYEDSCHGVETADPKKAQILYDDVKSFIWN</sequence>
<dbReference type="InterPro" id="IPR029058">
    <property type="entry name" value="AB_hydrolase_fold"/>
</dbReference>
<organism evidence="3 4">
    <name type="scientific">Artemisia annua</name>
    <name type="common">Sweet wormwood</name>
    <dbReference type="NCBI Taxonomy" id="35608"/>
    <lineage>
        <taxon>Eukaryota</taxon>
        <taxon>Viridiplantae</taxon>
        <taxon>Streptophyta</taxon>
        <taxon>Embryophyta</taxon>
        <taxon>Tracheophyta</taxon>
        <taxon>Spermatophyta</taxon>
        <taxon>Magnoliopsida</taxon>
        <taxon>eudicotyledons</taxon>
        <taxon>Gunneridae</taxon>
        <taxon>Pentapetalae</taxon>
        <taxon>asterids</taxon>
        <taxon>campanulids</taxon>
        <taxon>Asterales</taxon>
        <taxon>Asteraceae</taxon>
        <taxon>Asteroideae</taxon>
        <taxon>Anthemideae</taxon>
        <taxon>Artemisiinae</taxon>
        <taxon>Artemisia</taxon>
    </lineage>
</organism>
<dbReference type="AlphaFoldDB" id="A0A2U1KNS0"/>
<dbReference type="SUPFAM" id="SSF53474">
    <property type="entry name" value="alpha/beta-Hydrolases"/>
    <property type="match status" value="1"/>
</dbReference>
<evidence type="ECO:0000313" key="3">
    <source>
        <dbReference type="EMBL" id="PWA38427.1"/>
    </source>
</evidence>
<evidence type="ECO:0000256" key="1">
    <source>
        <dbReference type="ARBA" id="ARBA00010515"/>
    </source>
</evidence>
<dbReference type="EMBL" id="PKPP01015645">
    <property type="protein sequence ID" value="PWA38427.1"/>
    <property type="molecule type" value="Genomic_DNA"/>
</dbReference>
<evidence type="ECO:0000313" key="4">
    <source>
        <dbReference type="Proteomes" id="UP000245207"/>
    </source>
</evidence>